<evidence type="ECO:0000256" key="1">
    <source>
        <dbReference type="ARBA" id="ARBA00004173"/>
    </source>
</evidence>
<evidence type="ECO:0000256" key="4">
    <source>
        <dbReference type="ARBA" id="ARBA00022723"/>
    </source>
</evidence>
<dbReference type="SUPFAM" id="SSF55486">
    <property type="entry name" value="Metalloproteases ('zincins'), catalytic domain"/>
    <property type="match status" value="1"/>
</dbReference>
<reference evidence="13" key="1">
    <citation type="submission" date="2025-08" db="UniProtKB">
        <authorList>
            <consortium name="RefSeq"/>
        </authorList>
    </citation>
    <scope>IDENTIFICATION</scope>
    <source>
        <tissue evidence="13">Whole sample</tissue>
    </source>
</reference>
<evidence type="ECO:0000256" key="6">
    <source>
        <dbReference type="ARBA" id="ARBA00022833"/>
    </source>
</evidence>
<evidence type="ECO:0000256" key="2">
    <source>
        <dbReference type="ARBA" id="ARBA00006040"/>
    </source>
</evidence>
<dbReference type="InterPro" id="IPR024077">
    <property type="entry name" value="Neurolysin/TOP_dom2"/>
</dbReference>
<dbReference type="GO" id="GO:0006518">
    <property type="term" value="P:peptide metabolic process"/>
    <property type="evidence" value="ECO:0007669"/>
    <property type="project" value="TreeGrafter"/>
</dbReference>
<dbReference type="Gene3D" id="3.40.390.10">
    <property type="entry name" value="Collagenase (Catalytic Domain)"/>
    <property type="match status" value="1"/>
</dbReference>
<dbReference type="GO" id="GO:0046872">
    <property type="term" value="F:metal ion binding"/>
    <property type="evidence" value="ECO:0007669"/>
    <property type="project" value="UniProtKB-UniRule"/>
</dbReference>
<dbReference type="RefSeq" id="XP_022286353.1">
    <property type="nucleotide sequence ID" value="XM_022430645.1"/>
</dbReference>
<feature type="domain" description="Peptidase M3A/M3B catalytic" evidence="11">
    <location>
        <begin position="248"/>
        <end position="686"/>
    </location>
</feature>
<dbReference type="InterPro" id="IPR001567">
    <property type="entry name" value="Pept_M3A_M3B_dom"/>
</dbReference>
<dbReference type="PANTHER" id="PTHR11804:SF79">
    <property type="entry name" value="MITOCHONDRIAL INTERMEDIATE PEPTIDASE"/>
    <property type="match status" value="1"/>
</dbReference>
<dbReference type="FunFam" id="3.40.390.10:FF:000013">
    <property type="entry name" value="Mitochondrial intermediate peptidase"/>
    <property type="match status" value="1"/>
</dbReference>
<dbReference type="InterPro" id="IPR024079">
    <property type="entry name" value="MetalloPept_cat_dom_sf"/>
</dbReference>
<dbReference type="InterPro" id="IPR045090">
    <property type="entry name" value="Pept_M3A_M3B"/>
</dbReference>
<evidence type="ECO:0000256" key="5">
    <source>
        <dbReference type="ARBA" id="ARBA00022801"/>
    </source>
</evidence>
<keyword evidence="9" id="KW-0496">Mitochondrion</keyword>
<dbReference type="Pfam" id="PF01432">
    <property type="entry name" value="Peptidase_M3"/>
    <property type="match status" value="1"/>
</dbReference>
<dbReference type="PANTHER" id="PTHR11804">
    <property type="entry name" value="PROTEASE M3 THIMET OLIGOPEPTIDASE-RELATED"/>
    <property type="match status" value="1"/>
</dbReference>
<dbReference type="CDD" id="cd06457">
    <property type="entry name" value="M3A_MIP"/>
    <property type="match status" value="1"/>
</dbReference>
<dbReference type="GO" id="GO:0005739">
    <property type="term" value="C:mitochondrion"/>
    <property type="evidence" value="ECO:0007669"/>
    <property type="project" value="UniProtKB-SubCell"/>
</dbReference>
<name>A0A8B8A6R6_CRAVI</name>
<evidence type="ECO:0000259" key="11">
    <source>
        <dbReference type="Pfam" id="PF01432"/>
    </source>
</evidence>
<evidence type="ECO:0000256" key="7">
    <source>
        <dbReference type="ARBA" id="ARBA00022946"/>
    </source>
</evidence>
<keyword evidence="7" id="KW-0809">Transit peptide</keyword>
<dbReference type="AlphaFoldDB" id="A0A8B8A6R6"/>
<evidence type="ECO:0000256" key="8">
    <source>
        <dbReference type="ARBA" id="ARBA00023049"/>
    </source>
</evidence>
<evidence type="ECO:0000313" key="12">
    <source>
        <dbReference type="Proteomes" id="UP000694844"/>
    </source>
</evidence>
<proteinExistence type="inferred from homology"/>
<dbReference type="Gene3D" id="1.10.1370.10">
    <property type="entry name" value="Neurolysin, domain 3"/>
    <property type="match status" value="1"/>
</dbReference>
<evidence type="ECO:0000313" key="13">
    <source>
        <dbReference type="RefSeq" id="XP_022286353.1"/>
    </source>
</evidence>
<gene>
    <name evidence="13" type="primary">LOC111099212</name>
</gene>
<keyword evidence="5 10" id="KW-0378">Hydrolase</keyword>
<keyword evidence="4 10" id="KW-0479">Metal-binding</keyword>
<evidence type="ECO:0000256" key="3">
    <source>
        <dbReference type="ARBA" id="ARBA00022670"/>
    </source>
</evidence>
<keyword evidence="6 10" id="KW-0862">Zinc</keyword>
<evidence type="ECO:0000256" key="10">
    <source>
        <dbReference type="RuleBase" id="RU003435"/>
    </source>
</evidence>
<dbReference type="KEGG" id="cvn:111099212"/>
<dbReference type="OrthoDB" id="17530at2759"/>
<sequence length="692" mass="78672">MRLLNRRCLALMGVLGGAKKYVSTLSPLGSVFNSIPAPKKSVWFAGSKENKGLFLIPELRSDPGFEMLKYAAEHKVEDLVEEALSPKRKRKIVTIFDEISNTLCCVADTAEFVRMSHPDYDFRLAAEYAVVYLSNVVESLNTNTDIYNVLKEVLESGKDVVPMDAVDIRVGNLFKFDFDLSGCHLSKTKKETYVKLSESVIMTGNMFMDGCHSSVELPKDKLPEHLRYCFNLDGDNVLIGGNHLDHWNDQVREAAYKVYHYPNESQVKLLDALILNRHRLATLAGFPSFAHRALKGTLAETPEMVEDFLNALSDRVKPIANKEYKELLKLKKEKASSNDQVLRSWDIMYYSALGRHQKYNISGEEFSPYFSLGNCMEGLNIVLKSLYDVTLQNVEPQNGELWSDEVYKLAAVHKTEGVLGYIYCDLFDRPGKHMMDCHCTIRGGREQNDGSYQLPIVVLNCNFSRPVNNIPTLLTPGLLRNLFHEFGHAMHSMLGRTKYQHVTGTRCPTDFAEVPSEFMEIFATDPRVISLFARHFRTGEPLPMEAIQNFCKASNMYAAIEMQVQIVYSMMSQKLHGRNPLEKSTTELYAEIHNQYMGVPYVEGTAPHLRIGHLNGYGARYYSYLMSRAVASEIWQQCFKEKPLNREMGERFRREVLAHGGEIPPKDLIKAMLQKPLTIDDMVDALVQKMND</sequence>
<organism evidence="12 13">
    <name type="scientific">Crassostrea virginica</name>
    <name type="common">Eastern oyster</name>
    <dbReference type="NCBI Taxonomy" id="6565"/>
    <lineage>
        <taxon>Eukaryota</taxon>
        <taxon>Metazoa</taxon>
        <taxon>Spiralia</taxon>
        <taxon>Lophotrochozoa</taxon>
        <taxon>Mollusca</taxon>
        <taxon>Bivalvia</taxon>
        <taxon>Autobranchia</taxon>
        <taxon>Pteriomorphia</taxon>
        <taxon>Ostreida</taxon>
        <taxon>Ostreoidea</taxon>
        <taxon>Ostreidae</taxon>
        <taxon>Crassostrea</taxon>
    </lineage>
</organism>
<comment type="similarity">
    <text evidence="2 10">Belongs to the peptidase M3 family.</text>
</comment>
<protein>
    <submittedName>
        <fullName evidence="13">Mitochondrial intermediate peptidase-like</fullName>
    </submittedName>
</protein>
<comment type="subcellular location">
    <subcellularLocation>
        <location evidence="1">Mitochondrion</location>
    </subcellularLocation>
</comment>
<dbReference type="GO" id="GO:0004222">
    <property type="term" value="F:metalloendopeptidase activity"/>
    <property type="evidence" value="ECO:0007669"/>
    <property type="project" value="InterPro"/>
</dbReference>
<accession>A0A8B8A6R6</accession>
<dbReference type="GeneID" id="111099212"/>
<comment type="cofactor">
    <cofactor evidence="10">
        <name>Zn(2+)</name>
        <dbReference type="ChEBI" id="CHEBI:29105"/>
    </cofactor>
    <text evidence="10">Binds 1 zinc ion.</text>
</comment>
<keyword evidence="3 10" id="KW-0645">Protease</keyword>
<dbReference type="InterPro" id="IPR033851">
    <property type="entry name" value="M3A_MIP"/>
</dbReference>
<dbReference type="Proteomes" id="UP000694844">
    <property type="component" value="Chromosome 5"/>
</dbReference>
<keyword evidence="12" id="KW-1185">Reference proteome</keyword>
<dbReference type="GO" id="GO:0006627">
    <property type="term" value="P:protein processing involved in protein targeting to mitochondrion"/>
    <property type="evidence" value="ECO:0007669"/>
    <property type="project" value="TreeGrafter"/>
</dbReference>
<keyword evidence="8 10" id="KW-0482">Metalloprotease</keyword>
<evidence type="ECO:0000256" key="9">
    <source>
        <dbReference type="ARBA" id="ARBA00023128"/>
    </source>
</evidence>